<evidence type="ECO:0000256" key="5">
    <source>
        <dbReference type="ARBA" id="ARBA00023136"/>
    </source>
</evidence>
<dbReference type="CDD" id="cd06581">
    <property type="entry name" value="TM_PBP1_LivM_like"/>
    <property type="match status" value="1"/>
</dbReference>
<proteinExistence type="predicted"/>
<keyword evidence="8" id="KW-1185">Reference proteome</keyword>
<feature type="transmembrane region" description="Helical" evidence="6">
    <location>
        <begin position="257"/>
        <end position="282"/>
    </location>
</feature>
<dbReference type="PANTHER" id="PTHR30482:SF20">
    <property type="entry name" value="HIGH-AFFINITY BRANCHED-CHAIN AMINO ACID TRANSPORT SYSTEM PERMEASE PROTEIN LIVM"/>
    <property type="match status" value="1"/>
</dbReference>
<keyword evidence="2" id="KW-1003">Cell membrane</keyword>
<feature type="transmembrane region" description="Helical" evidence="6">
    <location>
        <begin position="294"/>
        <end position="316"/>
    </location>
</feature>
<accession>A0A511DMY0</accession>
<evidence type="ECO:0000256" key="4">
    <source>
        <dbReference type="ARBA" id="ARBA00022989"/>
    </source>
</evidence>
<dbReference type="InterPro" id="IPR043428">
    <property type="entry name" value="LivM-like"/>
</dbReference>
<evidence type="ECO:0000313" key="8">
    <source>
        <dbReference type="Proteomes" id="UP000321685"/>
    </source>
</evidence>
<dbReference type="AlphaFoldDB" id="A0A511DMY0"/>
<dbReference type="EMBL" id="BJVJ01000077">
    <property type="protein sequence ID" value="GEL26169.1"/>
    <property type="molecule type" value="Genomic_DNA"/>
</dbReference>
<gene>
    <name evidence="7" type="ORF">PSU4_51230</name>
</gene>
<protein>
    <recommendedName>
        <fullName evidence="9">Branched-chain amino acid ABC transporter permease</fullName>
    </recommendedName>
</protein>
<evidence type="ECO:0000313" key="7">
    <source>
        <dbReference type="EMBL" id="GEL26169.1"/>
    </source>
</evidence>
<comment type="caution">
    <text evidence="7">The sequence shown here is derived from an EMBL/GenBank/DDBJ whole genome shotgun (WGS) entry which is preliminary data.</text>
</comment>
<organism evidence="7 8">
    <name type="scientific">Pseudonocardia sulfidoxydans NBRC 16205</name>
    <dbReference type="NCBI Taxonomy" id="1223511"/>
    <lineage>
        <taxon>Bacteria</taxon>
        <taxon>Bacillati</taxon>
        <taxon>Actinomycetota</taxon>
        <taxon>Actinomycetes</taxon>
        <taxon>Pseudonocardiales</taxon>
        <taxon>Pseudonocardiaceae</taxon>
        <taxon>Pseudonocardia</taxon>
    </lineage>
</organism>
<dbReference type="Proteomes" id="UP000321685">
    <property type="component" value="Unassembled WGS sequence"/>
</dbReference>
<evidence type="ECO:0000256" key="6">
    <source>
        <dbReference type="SAM" id="Phobius"/>
    </source>
</evidence>
<dbReference type="OrthoDB" id="9814461at2"/>
<dbReference type="GO" id="GO:0015658">
    <property type="term" value="F:branched-chain amino acid transmembrane transporter activity"/>
    <property type="evidence" value="ECO:0007669"/>
    <property type="project" value="InterPro"/>
</dbReference>
<comment type="subcellular location">
    <subcellularLocation>
        <location evidence="1">Cell membrane</location>
        <topology evidence="1">Multi-pass membrane protein</topology>
    </subcellularLocation>
</comment>
<feature type="transmembrane region" description="Helical" evidence="6">
    <location>
        <begin position="220"/>
        <end position="245"/>
    </location>
</feature>
<sequence length="329" mass="33891">MTAVASPARPAPSVRTTRHWRWTQPAIVLLVGAAVLLVVRPGPFDLRVLTLVAAYAIAAVGFNVLVGFAGVVSIGNSLFLAAGGYAWAILAVPRGPLVALLAGVVVAGVIAVLAGLALLRLRAYYFAVGTLALGALGTVVMRNWTSVTNGDAGITGAGYLKLFGLTGVSSIFAAAVVLLAVFLYLQEALRTSPLGLAMIVGRFDPPAADALGVNVSRTRVAAFVLSAVSAAVGGALVAQLAGGAFPDQFSTTAAISLLVIPIIGGRGWRWAPVVGAVVVIAAPEYLRFLDEYRLAVYGVLVTLVALFLPGGIHQLVRGLVAWVGRRRHG</sequence>
<feature type="transmembrane region" description="Helical" evidence="6">
    <location>
        <begin position="123"/>
        <end position="141"/>
    </location>
</feature>
<keyword evidence="4 6" id="KW-1133">Transmembrane helix</keyword>
<evidence type="ECO:0000256" key="1">
    <source>
        <dbReference type="ARBA" id="ARBA00004651"/>
    </source>
</evidence>
<keyword evidence="3 6" id="KW-0812">Transmembrane</keyword>
<feature type="transmembrane region" description="Helical" evidence="6">
    <location>
        <begin position="20"/>
        <end position="39"/>
    </location>
</feature>
<keyword evidence="5 6" id="KW-0472">Membrane</keyword>
<feature type="transmembrane region" description="Helical" evidence="6">
    <location>
        <begin position="162"/>
        <end position="185"/>
    </location>
</feature>
<feature type="transmembrane region" description="Helical" evidence="6">
    <location>
        <begin position="97"/>
        <end position="117"/>
    </location>
</feature>
<dbReference type="PANTHER" id="PTHR30482">
    <property type="entry name" value="HIGH-AFFINITY BRANCHED-CHAIN AMINO ACID TRANSPORT SYSTEM PERMEASE"/>
    <property type="match status" value="1"/>
</dbReference>
<evidence type="ECO:0000256" key="3">
    <source>
        <dbReference type="ARBA" id="ARBA00022692"/>
    </source>
</evidence>
<name>A0A511DMY0_9PSEU</name>
<evidence type="ECO:0008006" key="9">
    <source>
        <dbReference type="Google" id="ProtNLM"/>
    </source>
</evidence>
<evidence type="ECO:0000256" key="2">
    <source>
        <dbReference type="ARBA" id="ARBA00022475"/>
    </source>
</evidence>
<dbReference type="Pfam" id="PF02653">
    <property type="entry name" value="BPD_transp_2"/>
    <property type="match status" value="1"/>
</dbReference>
<feature type="transmembrane region" description="Helical" evidence="6">
    <location>
        <begin position="71"/>
        <end position="90"/>
    </location>
</feature>
<reference evidence="7 8" key="1">
    <citation type="submission" date="2019-07" db="EMBL/GenBank/DDBJ databases">
        <title>Whole genome shotgun sequence of Pseudonocardia sulfidoxydans NBRC 16205.</title>
        <authorList>
            <person name="Hosoyama A."/>
            <person name="Uohara A."/>
            <person name="Ohji S."/>
            <person name="Ichikawa N."/>
        </authorList>
    </citation>
    <scope>NUCLEOTIDE SEQUENCE [LARGE SCALE GENOMIC DNA]</scope>
    <source>
        <strain evidence="7 8">NBRC 16205</strain>
    </source>
</reference>
<dbReference type="InterPro" id="IPR001851">
    <property type="entry name" value="ABC_transp_permease"/>
</dbReference>
<dbReference type="GO" id="GO:0005886">
    <property type="term" value="C:plasma membrane"/>
    <property type="evidence" value="ECO:0007669"/>
    <property type="project" value="UniProtKB-SubCell"/>
</dbReference>
<dbReference type="RefSeq" id="WP_147113669.1">
    <property type="nucleotide sequence ID" value="NZ_BJVJ01000077.1"/>
</dbReference>